<evidence type="ECO:0000313" key="2">
    <source>
        <dbReference type="EMBL" id="CAK0909649.1"/>
    </source>
</evidence>
<dbReference type="EMBL" id="CAUYUJ010022235">
    <property type="protein sequence ID" value="CAK0909649.1"/>
    <property type="molecule type" value="Genomic_DNA"/>
</dbReference>
<gene>
    <name evidence="2" type="ORF">PCOR1329_LOCUS84007</name>
</gene>
<dbReference type="Proteomes" id="UP001189429">
    <property type="component" value="Unassembled WGS sequence"/>
</dbReference>
<accession>A0ABN9YAI7</accession>
<sequence length="183" mass="20213">MLVHQPNSWGQALVTPIAWPIACTFRQRGRPGISCRGYGTTLACRGRFHEAAAAEHAAVAVLVKRLHSRPREQVRLKVHRVQARRDLGKRGRLLELFRGAAPAQQGAVRTGAPRPRAGWRRVGRIAHQHLPRPRPHPDDPRDYSRPECSAAPVPVGAAQRTPEALLQGNAPAPPRLTSRRRGP</sequence>
<organism evidence="2 3">
    <name type="scientific">Prorocentrum cordatum</name>
    <dbReference type="NCBI Taxonomy" id="2364126"/>
    <lineage>
        <taxon>Eukaryota</taxon>
        <taxon>Sar</taxon>
        <taxon>Alveolata</taxon>
        <taxon>Dinophyceae</taxon>
        <taxon>Prorocentrales</taxon>
        <taxon>Prorocentraceae</taxon>
        <taxon>Prorocentrum</taxon>
    </lineage>
</organism>
<proteinExistence type="predicted"/>
<reference evidence="2" key="1">
    <citation type="submission" date="2023-10" db="EMBL/GenBank/DDBJ databases">
        <authorList>
            <person name="Chen Y."/>
            <person name="Shah S."/>
            <person name="Dougan E. K."/>
            <person name="Thang M."/>
            <person name="Chan C."/>
        </authorList>
    </citation>
    <scope>NUCLEOTIDE SEQUENCE [LARGE SCALE GENOMIC DNA]</scope>
</reference>
<evidence type="ECO:0000256" key="1">
    <source>
        <dbReference type="SAM" id="MobiDB-lite"/>
    </source>
</evidence>
<evidence type="ECO:0000313" key="3">
    <source>
        <dbReference type="Proteomes" id="UP001189429"/>
    </source>
</evidence>
<protein>
    <submittedName>
        <fullName evidence="2">Uncharacterized protein</fullName>
    </submittedName>
</protein>
<feature type="region of interest" description="Disordered" evidence="1">
    <location>
        <begin position="102"/>
        <end position="183"/>
    </location>
</feature>
<keyword evidence="3" id="KW-1185">Reference proteome</keyword>
<feature type="compositionally biased region" description="Basic and acidic residues" evidence="1">
    <location>
        <begin position="135"/>
        <end position="145"/>
    </location>
</feature>
<name>A0ABN9YAI7_9DINO</name>
<comment type="caution">
    <text evidence="2">The sequence shown here is derived from an EMBL/GenBank/DDBJ whole genome shotgun (WGS) entry which is preliminary data.</text>
</comment>
<feature type="compositionally biased region" description="Basic residues" evidence="1">
    <location>
        <begin position="117"/>
        <end position="134"/>
    </location>
</feature>